<name>A0A9X0QIG0_9BACT</name>
<evidence type="ECO:0000259" key="4">
    <source>
        <dbReference type="Pfam" id="PF03070"/>
    </source>
</evidence>
<comment type="function">
    <text evidence="3">Ring cyclization and eight-electron oxidation of 3a-(2-amino-2-carboxyethyl)-4,5-dioxo-4,5,6,7,8,9-hexahydroquinoline-7,9-dicarboxylic-acid to PQQ.</text>
</comment>
<dbReference type="InterPro" id="IPR039068">
    <property type="entry name" value="PqqC-like"/>
</dbReference>
<dbReference type="InterPro" id="IPR016084">
    <property type="entry name" value="Haem_Oase-like_multi-hlx"/>
</dbReference>
<dbReference type="PANTHER" id="PTHR40279:SF3">
    <property type="entry name" value="4-AMINOBENZOATE SYNTHASE"/>
    <property type="match status" value="1"/>
</dbReference>
<keyword evidence="6" id="KW-1185">Reference proteome</keyword>
<evidence type="ECO:0000256" key="1">
    <source>
        <dbReference type="ARBA" id="ARBA00022905"/>
    </source>
</evidence>
<dbReference type="EC" id="1.3.3.11" evidence="3"/>
<protein>
    <recommendedName>
        <fullName evidence="3">Pyrroloquinoline-quinone synthase</fullName>
        <ecNumber evidence="3">1.3.3.11</ecNumber>
    </recommendedName>
    <alternativeName>
        <fullName evidence="3">Coenzyme PQQ synthesis protein C</fullName>
    </alternativeName>
    <alternativeName>
        <fullName evidence="3">Pyrroloquinoline quinone biosynthesis protein C</fullName>
    </alternativeName>
</protein>
<dbReference type="AlphaFoldDB" id="A0A9X0QIG0"/>
<evidence type="ECO:0000256" key="3">
    <source>
        <dbReference type="HAMAP-Rule" id="MF_00654"/>
    </source>
</evidence>
<evidence type="ECO:0000313" key="6">
    <source>
        <dbReference type="Proteomes" id="UP000535182"/>
    </source>
</evidence>
<dbReference type="SUPFAM" id="SSF48613">
    <property type="entry name" value="Heme oxygenase-like"/>
    <property type="match status" value="1"/>
</dbReference>
<comment type="pathway">
    <text evidence="3">Cofactor biosynthesis; pyrroloquinoline quinone biosynthesis.</text>
</comment>
<dbReference type="Proteomes" id="UP000535182">
    <property type="component" value="Unassembled WGS sequence"/>
</dbReference>
<dbReference type="InterPro" id="IPR011845">
    <property type="entry name" value="PqqC"/>
</dbReference>
<reference evidence="5 6" key="1">
    <citation type="submission" date="2020-08" db="EMBL/GenBank/DDBJ databases">
        <title>Genomic Encyclopedia of Type Strains, Phase IV (KMG-V): Genome sequencing to study the core and pangenomes of soil and plant-associated prokaryotes.</title>
        <authorList>
            <person name="Whitman W."/>
        </authorList>
    </citation>
    <scope>NUCLEOTIDE SEQUENCE [LARGE SCALE GENOMIC DNA]</scope>
    <source>
        <strain evidence="5 6">X5P2</strain>
    </source>
</reference>
<dbReference type="GO" id="GO:0033732">
    <property type="term" value="F:pyrroloquinoline-quinone synthase activity"/>
    <property type="evidence" value="ECO:0007669"/>
    <property type="project" value="UniProtKB-EC"/>
</dbReference>
<dbReference type="Gene3D" id="1.20.910.10">
    <property type="entry name" value="Heme oxygenase-like"/>
    <property type="match status" value="1"/>
</dbReference>
<dbReference type="Pfam" id="PF03070">
    <property type="entry name" value="TENA_THI-4"/>
    <property type="match status" value="1"/>
</dbReference>
<feature type="domain" description="Thiaminase-2/PQQC" evidence="4">
    <location>
        <begin position="27"/>
        <end position="235"/>
    </location>
</feature>
<sequence length="259" mass="29176">MGRTRDNAVTKTDQTESALLSKAELRQRLQQVGEAMYHHKHPFHLQMHAGQLTRGQMQAWVLNRYYYQSRIPIKDAIILSKSEDVALRRAWRKRIIDHDGDTGAGGIEKWLQLAEAAGLDRDYVISTNAILPGVRYAVDAYIDLVTNSSLLEAVSSSLTELFAGQLIALRMDALAKHYPWLQNGLAYFQGRLTQAPEDAAFAFDYAAEHATTPHLQSLVVRSLERKCALLWAQLDALQYCYVEPGSLPPQPNVFRPELS</sequence>
<organism evidence="5 6">
    <name type="scientific">Tunturiibacter gelidiferens</name>
    <dbReference type="NCBI Taxonomy" id="3069689"/>
    <lineage>
        <taxon>Bacteria</taxon>
        <taxon>Pseudomonadati</taxon>
        <taxon>Acidobacteriota</taxon>
        <taxon>Terriglobia</taxon>
        <taxon>Terriglobales</taxon>
        <taxon>Acidobacteriaceae</taxon>
        <taxon>Tunturiibacter</taxon>
    </lineage>
</organism>
<keyword evidence="1 3" id="KW-0884">PQQ biosynthesis</keyword>
<comment type="catalytic activity">
    <reaction evidence="3">
        <text>6-(2-amino-2-carboxyethyl)-7,8-dioxo-1,2,3,4,7,8-hexahydroquinoline-2,4-dicarboxylate + 3 O2 = pyrroloquinoline quinone + 2 H2O2 + 2 H2O + H(+)</text>
        <dbReference type="Rhea" id="RHEA:10692"/>
        <dbReference type="ChEBI" id="CHEBI:15377"/>
        <dbReference type="ChEBI" id="CHEBI:15378"/>
        <dbReference type="ChEBI" id="CHEBI:15379"/>
        <dbReference type="ChEBI" id="CHEBI:16240"/>
        <dbReference type="ChEBI" id="CHEBI:58442"/>
        <dbReference type="ChEBI" id="CHEBI:58778"/>
        <dbReference type="EC" id="1.3.3.11"/>
    </reaction>
</comment>
<evidence type="ECO:0000313" key="5">
    <source>
        <dbReference type="EMBL" id="MBB5330734.1"/>
    </source>
</evidence>
<dbReference type="GO" id="GO:0018189">
    <property type="term" value="P:pyrroloquinoline quinone biosynthetic process"/>
    <property type="evidence" value="ECO:0007669"/>
    <property type="project" value="UniProtKB-UniRule"/>
</dbReference>
<dbReference type="RefSeq" id="WP_183980430.1">
    <property type="nucleotide sequence ID" value="NZ_JACHEB010000011.1"/>
</dbReference>
<comment type="similarity">
    <text evidence="3">Belongs to the PqqC family.</text>
</comment>
<accession>A0A9X0QIG0</accession>
<dbReference type="InterPro" id="IPR004305">
    <property type="entry name" value="Thiaminase-2/PQQC"/>
</dbReference>
<evidence type="ECO:0000256" key="2">
    <source>
        <dbReference type="ARBA" id="ARBA00023002"/>
    </source>
</evidence>
<dbReference type="HAMAP" id="MF_00654">
    <property type="entry name" value="PQQ_syn_PqqC"/>
    <property type="match status" value="1"/>
</dbReference>
<dbReference type="NCBIfam" id="TIGR02111">
    <property type="entry name" value="PQQ_syn_pqqC"/>
    <property type="match status" value="1"/>
</dbReference>
<dbReference type="EMBL" id="JACHEB010000011">
    <property type="protein sequence ID" value="MBB5330734.1"/>
    <property type="molecule type" value="Genomic_DNA"/>
</dbReference>
<proteinExistence type="inferred from homology"/>
<keyword evidence="2 3" id="KW-0560">Oxidoreductase</keyword>
<comment type="caution">
    <text evidence="5">The sequence shown here is derived from an EMBL/GenBank/DDBJ whole genome shotgun (WGS) entry which is preliminary data.</text>
</comment>
<dbReference type="PANTHER" id="PTHR40279">
    <property type="entry name" value="PQQC-LIKE PROTEIN"/>
    <property type="match status" value="1"/>
</dbReference>
<gene>
    <name evidence="3" type="primary">pqqC</name>
    <name evidence="5" type="ORF">HDF14_004370</name>
</gene>